<feature type="compositionally biased region" description="Basic residues" evidence="7">
    <location>
        <begin position="258"/>
        <end position="274"/>
    </location>
</feature>
<dbReference type="Pfam" id="PF07282">
    <property type="entry name" value="Cas12f1-like_TNB"/>
    <property type="match status" value="1"/>
</dbReference>
<dbReference type="GO" id="GO:0032196">
    <property type="term" value="P:transposition"/>
    <property type="evidence" value="ECO:0007669"/>
    <property type="project" value="UniProtKB-KW"/>
</dbReference>
<dbReference type="Pfam" id="PF01385">
    <property type="entry name" value="OrfB_IS605"/>
    <property type="match status" value="1"/>
</dbReference>
<dbReference type="InterPro" id="IPR010095">
    <property type="entry name" value="Cas12f1-like_TNB"/>
</dbReference>
<keyword evidence="4" id="KW-0862">Zinc</keyword>
<dbReference type="Pfam" id="PF12323">
    <property type="entry name" value="HTH_OrfB_IS605"/>
    <property type="match status" value="1"/>
</dbReference>
<evidence type="ECO:0000313" key="11">
    <source>
        <dbReference type="EMBL" id="PAY49228.1"/>
    </source>
</evidence>
<keyword evidence="3" id="KW-0479">Metal-binding</keyword>
<evidence type="ECO:0000259" key="9">
    <source>
        <dbReference type="Pfam" id="PF07282"/>
    </source>
</evidence>
<evidence type="ECO:0000256" key="1">
    <source>
        <dbReference type="ARBA" id="ARBA00008761"/>
    </source>
</evidence>
<name>A0A9X6S5Z0_9LACO</name>
<sequence>MKKMSDLAYHYGLKMRIYPSSQQKKIIDLNGNIARTVYNKMVAIDQELYQLKQIKLPIDSILLRIKELEKRKNARNMSNHYPYMQNKNIDSLAKANAIQNYQKAWKMFRQVHRTGTPKFHKKGYYLSYQTNAQYGKGTKMDVYSATVKFLDNKHIKLPKLGRLRVAGSHRRIIDKKKDIRIGTVTVSKDSADRCFVSMQLGSDTPFVNKLARTNSQIGIDLNTENFLTTSEGQVIDNPRYYRIIKGRLAKAQRTLSRRERRAKKEKRSLRSSKNYQKQRRLVAKIHDKIRNQRNNFLNVNSTRLINNHDLIVAENLRSKNMLKNHALALSISDVGWRSFLQKLAYKADLYQQTFIVVHPKNTTQTCHDCGFIMGSGNTEKLTLKDREWTCPACQTHHIRDVNAAKNILSKGLKQLEKA</sequence>
<dbReference type="GO" id="GO:0046872">
    <property type="term" value="F:metal ion binding"/>
    <property type="evidence" value="ECO:0007669"/>
    <property type="project" value="UniProtKB-KW"/>
</dbReference>
<accession>A0A9X6S5Z0</accession>
<feature type="domain" description="Transposase putative helix-turn-helix" evidence="10">
    <location>
        <begin position="13"/>
        <end position="50"/>
    </location>
</feature>
<keyword evidence="5" id="KW-0238">DNA-binding</keyword>
<evidence type="ECO:0000256" key="6">
    <source>
        <dbReference type="ARBA" id="ARBA00023172"/>
    </source>
</evidence>
<dbReference type="NCBIfam" id="NF040570">
    <property type="entry name" value="guided_TnpB"/>
    <property type="match status" value="1"/>
</dbReference>
<evidence type="ECO:0000256" key="3">
    <source>
        <dbReference type="ARBA" id="ARBA00022723"/>
    </source>
</evidence>
<feature type="region of interest" description="Disordered" evidence="7">
    <location>
        <begin position="254"/>
        <end position="274"/>
    </location>
</feature>
<evidence type="ECO:0000256" key="4">
    <source>
        <dbReference type="ARBA" id="ARBA00022833"/>
    </source>
</evidence>
<gene>
    <name evidence="11" type="ORF">A8C52_04615</name>
</gene>
<dbReference type="RefSeq" id="WP_086201633.1">
    <property type="nucleotide sequence ID" value="NZ_LXZG01000125.1"/>
</dbReference>
<dbReference type="InterPro" id="IPR001959">
    <property type="entry name" value="Transposase"/>
</dbReference>
<feature type="domain" description="Probable transposase IS891/IS1136/IS1341" evidence="8">
    <location>
        <begin position="208"/>
        <end position="324"/>
    </location>
</feature>
<comment type="caution">
    <text evidence="11">The sequence shown here is derived from an EMBL/GenBank/DDBJ whole genome shotgun (WGS) entry which is preliminary data.</text>
</comment>
<reference evidence="11 12" key="1">
    <citation type="submission" date="2016-05" db="EMBL/GenBank/DDBJ databases">
        <authorList>
            <person name="Lee J.-Y."/>
            <person name="Kim E.B."/>
            <person name="Choi Y.-J."/>
        </authorList>
    </citation>
    <scope>NUCLEOTIDE SEQUENCE [LARGE SCALE GENOMIC DNA]</scope>
    <source>
        <strain evidence="11 12">KLA006</strain>
    </source>
</reference>
<proteinExistence type="inferred from homology"/>
<evidence type="ECO:0000256" key="5">
    <source>
        <dbReference type="ARBA" id="ARBA00023125"/>
    </source>
</evidence>
<dbReference type="EMBL" id="LXZO01000044">
    <property type="protein sequence ID" value="PAY49228.1"/>
    <property type="molecule type" value="Genomic_DNA"/>
</dbReference>
<dbReference type="InterPro" id="IPR021027">
    <property type="entry name" value="Transposase_put_HTH"/>
</dbReference>
<evidence type="ECO:0000256" key="7">
    <source>
        <dbReference type="SAM" id="MobiDB-lite"/>
    </source>
</evidence>
<evidence type="ECO:0000313" key="12">
    <source>
        <dbReference type="Proteomes" id="UP000218139"/>
    </source>
</evidence>
<comment type="similarity">
    <text evidence="1">In the C-terminal section; belongs to the transposase 35 family.</text>
</comment>
<dbReference type="Proteomes" id="UP000218139">
    <property type="component" value="Unassembled WGS sequence"/>
</dbReference>
<evidence type="ECO:0000259" key="10">
    <source>
        <dbReference type="Pfam" id="PF12323"/>
    </source>
</evidence>
<evidence type="ECO:0000259" key="8">
    <source>
        <dbReference type="Pfam" id="PF01385"/>
    </source>
</evidence>
<keyword evidence="6" id="KW-0233">DNA recombination</keyword>
<protein>
    <submittedName>
        <fullName evidence="11">Transposase</fullName>
    </submittedName>
</protein>
<keyword evidence="2" id="KW-0815">Transposition</keyword>
<dbReference type="GO" id="GO:0003677">
    <property type="term" value="F:DNA binding"/>
    <property type="evidence" value="ECO:0007669"/>
    <property type="project" value="UniProtKB-KW"/>
</dbReference>
<evidence type="ECO:0000256" key="2">
    <source>
        <dbReference type="ARBA" id="ARBA00022578"/>
    </source>
</evidence>
<dbReference type="GO" id="GO:0006310">
    <property type="term" value="P:DNA recombination"/>
    <property type="evidence" value="ECO:0007669"/>
    <property type="project" value="UniProtKB-KW"/>
</dbReference>
<dbReference type="AlphaFoldDB" id="A0A9X6S5Z0"/>
<feature type="domain" description="Cas12f1-like TNB" evidence="9">
    <location>
        <begin position="336"/>
        <end position="407"/>
    </location>
</feature>
<organism evidence="11 12">
    <name type="scientific">Ligilactobacillus salivarius</name>
    <dbReference type="NCBI Taxonomy" id="1624"/>
    <lineage>
        <taxon>Bacteria</taxon>
        <taxon>Bacillati</taxon>
        <taxon>Bacillota</taxon>
        <taxon>Bacilli</taxon>
        <taxon>Lactobacillales</taxon>
        <taxon>Lactobacillaceae</taxon>
        <taxon>Ligilactobacillus</taxon>
    </lineage>
</organism>